<keyword evidence="1" id="KW-1133">Transmembrane helix</keyword>
<evidence type="ECO:0000313" key="3">
    <source>
        <dbReference type="Proteomes" id="UP000234341"/>
    </source>
</evidence>
<accession>A0A2N5C978</accession>
<reference evidence="2 3" key="1">
    <citation type="submission" date="2017-12" db="EMBL/GenBank/DDBJ databases">
        <title>Genome sequence of the active heterotrophic nitrifier-denitrifier, Cupriavidus pauculus UM1.</title>
        <authorList>
            <person name="Putonti C."/>
            <person name="Castignetti D."/>
        </authorList>
    </citation>
    <scope>NUCLEOTIDE SEQUENCE [LARGE SCALE GENOMIC DNA]</scope>
    <source>
        <strain evidence="2 3">UM1</strain>
    </source>
</reference>
<protein>
    <submittedName>
        <fullName evidence="2">DUF3149 domain-containing protein</fullName>
    </submittedName>
</protein>
<keyword evidence="1" id="KW-0472">Membrane</keyword>
<name>A0A2N5C978_9BURK</name>
<evidence type="ECO:0000313" key="2">
    <source>
        <dbReference type="EMBL" id="PLP98767.1"/>
    </source>
</evidence>
<gene>
    <name evidence="2" type="ORF">CYJ10_20970</name>
</gene>
<dbReference type="EMBL" id="PJRP01000010">
    <property type="protein sequence ID" value="PLP98767.1"/>
    <property type="molecule type" value="Genomic_DNA"/>
</dbReference>
<sequence length="50" mass="5250">MEALKILTSTATGLASLAVIAFIIGMAAFYACLFARKAREDAEAAKRGSE</sequence>
<dbReference type="PROSITE" id="PS51257">
    <property type="entry name" value="PROKAR_LIPOPROTEIN"/>
    <property type="match status" value="1"/>
</dbReference>
<comment type="caution">
    <text evidence="2">The sequence shown here is derived from an EMBL/GenBank/DDBJ whole genome shotgun (WGS) entry which is preliminary data.</text>
</comment>
<proteinExistence type="predicted"/>
<dbReference type="InterPro" id="IPR021494">
    <property type="entry name" value="DUF3149"/>
</dbReference>
<evidence type="ECO:0000256" key="1">
    <source>
        <dbReference type="SAM" id="Phobius"/>
    </source>
</evidence>
<feature type="transmembrane region" description="Helical" evidence="1">
    <location>
        <begin position="12"/>
        <end position="33"/>
    </location>
</feature>
<dbReference type="OrthoDB" id="8594755at2"/>
<keyword evidence="1" id="KW-0812">Transmembrane</keyword>
<dbReference type="Pfam" id="PF11346">
    <property type="entry name" value="DUF3149"/>
    <property type="match status" value="1"/>
</dbReference>
<dbReference type="RefSeq" id="WP_101683376.1">
    <property type="nucleotide sequence ID" value="NZ_PJRP01000010.1"/>
</dbReference>
<dbReference type="AlphaFoldDB" id="A0A2N5C978"/>
<organism evidence="2 3">
    <name type="scientific">Cupriavidus pauculus</name>
    <dbReference type="NCBI Taxonomy" id="82633"/>
    <lineage>
        <taxon>Bacteria</taxon>
        <taxon>Pseudomonadati</taxon>
        <taxon>Pseudomonadota</taxon>
        <taxon>Betaproteobacteria</taxon>
        <taxon>Burkholderiales</taxon>
        <taxon>Burkholderiaceae</taxon>
        <taxon>Cupriavidus</taxon>
    </lineage>
</organism>
<dbReference type="Proteomes" id="UP000234341">
    <property type="component" value="Unassembled WGS sequence"/>
</dbReference>